<dbReference type="RefSeq" id="WP_190450793.1">
    <property type="nucleotide sequence ID" value="NZ_JAMPLM010000002.1"/>
</dbReference>
<protein>
    <submittedName>
        <fullName evidence="1">Uncharacterized protein</fullName>
    </submittedName>
</protein>
<keyword evidence="2" id="KW-1185">Reference proteome</keyword>
<reference evidence="1 2" key="1">
    <citation type="submission" date="2022-04" db="EMBL/GenBank/DDBJ databases">
        <title>Positive selection, recombination, and allopatry shape intraspecific diversity of widespread and dominant cyanobacteria.</title>
        <authorList>
            <person name="Wei J."/>
            <person name="Shu W."/>
            <person name="Hu C."/>
        </authorList>
    </citation>
    <scope>NUCLEOTIDE SEQUENCE [LARGE SCALE GENOMIC DNA]</scope>
    <source>
        <strain evidence="1 2">AS-A4</strain>
    </source>
</reference>
<gene>
    <name evidence="1" type="ORF">NDI38_04665</name>
</gene>
<evidence type="ECO:0000313" key="1">
    <source>
        <dbReference type="EMBL" id="MEP1057721.1"/>
    </source>
</evidence>
<dbReference type="Proteomes" id="UP001476950">
    <property type="component" value="Unassembled WGS sequence"/>
</dbReference>
<comment type="caution">
    <text evidence="1">The sequence shown here is derived from an EMBL/GenBank/DDBJ whole genome shotgun (WGS) entry which is preliminary data.</text>
</comment>
<evidence type="ECO:0000313" key="2">
    <source>
        <dbReference type="Proteomes" id="UP001476950"/>
    </source>
</evidence>
<sequence length="128" mass="14190">MNNVTDTQTSEDIELLPVFEKWAALEPDRCSVSRFDDGQVFTLSLDGNAVAWYLLPSALRVMEKAVLQACLQEAIAAHGWLYKIENATDGQHYVQVLKPKNHAYFTGQHAEPATALLLAYLQALEVAA</sequence>
<organism evidence="1 2">
    <name type="scientific">Stenomitos frigidus AS-A4</name>
    <dbReference type="NCBI Taxonomy" id="2933935"/>
    <lineage>
        <taxon>Bacteria</taxon>
        <taxon>Bacillati</taxon>
        <taxon>Cyanobacteriota</taxon>
        <taxon>Cyanophyceae</taxon>
        <taxon>Leptolyngbyales</taxon>
        <taxon>Leptolyngbyaceae</taxon>
        <taxon>Stenomitos</taxon>
    </lineage>
</organism>
<name>A0ABV0KF71_9CYAN</name>
<accession>A0ABV0KF71</accession>
<dbReference type="EMBL" id="JAMPLM010000002">
    <property type="protein sequence ID" value="MEP1057721.1"/>
    <property type="molecule type" value="Genomic_DNA"/>
</dbReference>
<proteinExistence type="predicted"/>